<evidence type="ECO:0000313" key="3">
    <source>
        <dbReference type="Proteomes" id="UP000701801"/>
    </source>
</evidence>
<proteinExistence type="predicted"/>
<dbReference type="OrthoDB" id="10473588at2759"/>
<protein>
    <submittedName>
        <fullName evidence="2">Uncharacterized protein</fullName>
    </submittedName>
</protein>
<organism evidence="2 3">
    <name type="scientific">Hymenoscyphus albidus</name>
    <dbReference type="NCBI Taxonomy" id="595503"/>
    <lineage>
        <taxon>Eukaryota</taxon>
        <taxon>Fungi</taxon>
        <taxon>Dikarya</taxon>
        <taxon>Ascomycota</taxon>
        <taxon>Pezizomycotina</taxon>
        <taxon>Leotiomycetes</taxon>
        <taxon>Helotiales</taxon>
        <taxon>Helotiaceae</taxon>
        <taxon>Hymenoscyphus</taxon>
    </lineage>
</organism>
<accession>A0A9N9LRR9</accession>
<gene>
    <name evidence="2" type="ORF">HYALB_00010494</name>
</gene>
<reference evidence="2" key="1">
    <citation type="submission" date="2021-07" db="EMBL/GenBank/DDBJ databases">
        <authorList>
            <person name="Durling M."/>
        </authorList>
    </citation>
    <scope>NUCLEOTIDE SEQUENCE</scope>
</reference>
<sequence>MGTRGRGDRLSPIQDEEIEIPSIAPRQRRGNATSRFSSYVDVFGQPAEERRPGAPRINSRSQFPRCVEEEDEPSASRIDSRVRIQGPLHNIAQPARSRQPTPFPRIPTRGNLNLRFPVQTKITTTTRTFSRTHMPHPQTRPSGTPYSPSFEQESNPFRTRPSSPISRAPRNIPNIARPGGIHGPISESDDQYSPSIDQDEDEVPNTPQVHHRPLSPSSRPGPRTPILSRPLDSRPQTPESDPESPPSPSQDQVPNPVPSLPSSSRPQFPQKVQTASRLEIPLHNARY</sequence>
<keyword evidence="3" id="KW-1185">Reference proteome</keyword>
<dbReference type="EMBL" id="CAJVRM010000309">
    <property type="protein sequence ID" value="CAG8979403.1"/>
    <property type="molecule type" value="Genomic_DNA"/>
</dbReference>
<feature type="region of interest" description="Disordered" evidence="1">
    <location>
        <begin position="1"/>
        <end position="77"/>
    </location>
</feature>
<feature type="compositionally biased region" description="Low complexity" evidence="1">
    <location>
        <begin position="123"/>
        <end position="132"/>
    </location>
</feature>
<feature type="region of interest" description="Disordered" evidence="1">
    <location>
        <begin position="123"/>
        <end position="287"/>
    </location>
</feature>
<dbReference type="Proteomes" id="UP000701801">
    <property type="component" value="Unassembled WGS sequence"/>
</dbReference>
<evidence type="ECO:0000256" key="1">
    <source>
        <dbReference type="SAM" id="MobiDB-lite"/>
    </source>
</evidence>
<feature type="compositionally biased region" description="Low complexity" evidence="1">
    <location>
        <begin position="249"/>
        <end position="266"/>
    </location>
</feature>
<name>A0A9N9LRR9_9HELO</name>
<comment type="caution">
    <text evidence="2">The sequence shown here is derived from an EMBL/GenBank/DDBJ whole genome shotgun (WGS) entry which is preliminary data.</text>
</comment>
<feature type="compositionally biased region" description="Polar residues" evidence="1">
    <location>
        <begin position="139"/>
        <end position="165"/>
    </location>
</feature>
<evidence type="ECO:0000313" key="2">
    <source>
        <dbReference type="EMBL" id="CAG8979403.1"/>
    </source>
</evidence>
<feature type="compositionally biased region" description="Low complexity" evidence="1">
    <location>
        <begin position="214"/>
        <end position="225"/>
    </location>
</feature>
<dbReference type="AlphaFoldDB" id="A0A9N9LRR9"/>